<organism evidence="3 4">
    <name type="scientific">Arabidopsis suecica</name>
    <name type="common">Swedish thale-cress</name>
    <name type="synonym">Cardaminopsis suecica</name>
    <dbReference type="NCBI Taxonomy" id="45249"/>
    <lineage>
        <taxon>Eukaryota</taxon>
        <taxon>Viridiplantae</taxon>
        <taxon>Streptophyta</taxon>
        <taxon>Embryophyta</taxon>
        <taxon>Tracheophyta</taxon>
        <taxon>Spermatophyta</taxon>
        <taxon>Magnoliopsida</taxon>
        <taxon>eudicotyledons</taxon>
        <taxon>Gunneridae</taxon>
        <taxon>Pentapetalae</taxon>
        <taxon>rosids</taxon>
        <taxon>malvids</taxon>
        <taxon>Brassicales</taxon>
        <taxon>Brassicaceae</taxon>
        <taxon>Camelineae</taxon>
        <taxon>Arabidopsis</taxon>
    </lineage>
</organism>
<proteinExistence type="predicted"/>
<name>A0A8T2EBE6_ARASU</name>
<protein>
    <recommendedName>
        <fullName evidence="2">Reverse transcriptase domain-containing protein</fullName>
    </recommendedName>
</protein>
<evidence type="ECO:0000259" key="2">
    <source>
        <dbReference type="PROSITE" id="PS50878"/>
    </source>
</evidence>
<reference evidence="3 4" key="1">
    <citation type="submission" date="2020-12" db="EMBL/GenBank/DDBJ databases">
        <title>Concerted genomic and epigenomic changes stabilize Arabidopsis allopolyploids.</title>
        <authorList>
            <person name="Chen Z."/>
        </authorList>
    </citation>
    <scope>NUCLEOTIDE SEQUENCE [LARGE SCALE GENOMIC DNA]</scope>
    <source>
        <strain evidence="3">As9502</strain>
        <tissue evidence="3">Leaf</tissue>
    </source>
</reference>
<dbReference type="InterPro" id="IPR044730">
    <property type="entry name" value="RNase_H-like_dom_plant"/>
</dbReference>
<feature type="compositionally biased region" description="Basic and acidic residues" evidence="1">
    <location>
        <begin position="289"/>
        <end position="304"/>
    </location>
</feature>
<evidence type="ECO:0000313" key="4">
    <source>
        <dbReference type="Proteomes" id="UP000694251"/>
    </source>
</evidence>
<dbReference type="PROSITE" id="PS50878">
    <property type="entry name" value="RT_POL"/>
    <property type="match status" value="1"/>
</dbReference>
<dbReference type="InterPro" id="IPR000477">
    <property type="entry name" value="RT_dom"/>
</dbReference>
<feature type="compositionally biased region" description="Polar residues" evidence="1">
    <location>
        <begin position="358"/>
        <end position="368"/>
    </location>
</feature>
<dbReference type="InterPro" id="IPR025836">
    <property type="entry name" value="Zn_knuckle_CX2CX4HX4C"/>
</dbReference>
<feature type="compositionally biased region" description="Basic and acidic residues" evidence="1">
    <location>
        <begin position="312"/>
        <end position="327"/>
    </location>
</feature>
<feature type="compositionally biased region" description="Polar residues" evidence="1">
    <location>
        <begin position="404"/>
        <end position="419"/>
    </location>
</feature>
<feature type="compositionally biased region" description="Basic and acidic residues" evidence="1">
    <location>
        <begin position="379"/>
        <end position="391"/>
    </location>
</feature>
<dbReference type="CDD" id="cd06222">
    <property type="entry name" value="RNase_H_like"/>
    <property type="match status" value="1"/>
</dbReference>
<dbReference type="InterPro" id="IPR025558">
    <property type="entry name" value="DUF4283"/>
</dbReference>
<feature type="compositionally biased region" description="Polar residues" evidence="1">
    <location>
        <begin position="328"/>
        <end position="337"/>
    </location>
</feature>
<comment type="caution">
    <text evidence="3">The sequence shown here is derived from an EMBL/GenBank/DDBJ whole genome shotgun (WGS) entry which is preliminary data.</text>
</comment>
<dbReference type="InterPro" id="IPR052343">
    <property type="entry name" value="Retrotransposon-Effector_Assoc"/>
</dbReference>
<evidence type="ECO:0000256" key="1">
    <source>
        <dbReference type="SAM" id="MobiDB-lite"/>
    </source>
</evidence>
<dbReference type="PANTHER" id="PTHR46890:SF48">
    <property type="entry name" value="RNA-DIRECTED DNA POLYMERASE"/>
    <property type="match status" value="1"/>
</dbReference>
<dbReference type="PANTHER" id="PTHR46890">
    <property type="entry name" value="NON-LTR RETROLELEMENT REVERSE TRANSCRIPTASE-LIKE PROTEIN-RELATED"/>
    <property type="match status" value="1"/>
</dbReference>
<dbReference type="Pfam" id="PF13456">
    <property type="entry name" value="RVT_3"/>
    <property type="match status" value="1"/>
</dbReference>
<dbReference type="Pfam" id="PF00078">
    <property type="entry name" value="RVT_1"/>
    <property type="match status" value="1"/>
</dbReference>
<gene>
    <name evidence="3" type="ORF">ISN44_As04g015730</name>
</gene>
<dbReference type="Pfam" id="PF14392">
    <property type="entry name" value="zf-CCHC_4"/>
    <property type="match status" value="1"/>
</dbReference>
<dbReference type="InterPro" id="IPR002156">
    <property type="entry name" value="RNaseH_domain"/>
</dbReference>
<feature type="compositionally biased region" description="Low complexity" evidence="1">
    <location>
        <begin position="423"/>
        <end position="441"/>
    </location>
</feature>
<dbReference type="CDD" id="cd01650">
    <property type="entry name" value="RT_nLTR_like"/>
    <property type="match status" value="1"/>
</dbReference>
<dbReference type="GO" id="GO:0003676">
    <property type="term" value="F:nucleic acid binding"/>
    <property type="evidence" value="ECO:0007669"/>
    <property type="project" value="InterPro"/>
</dbReference>
<sequence length="1608" mass="185040">MNRPRKKKELPLIEQLRERDLLGEGDLVEIPDLENEDIIEENSMSVIVRCLNPTAHKVGALVKALPPIWGMEDRVRGRGVGEDRVQFIFESEGDLYHVLFRGPWFVNGWIVTLDQWKPNPGPDFLNMILFWIRIKGIPIHLLKKQAVESIVGPLGKVEAVELHAKNSSSLEYVRARVWIKADEQLQFIKQAKFRTGEAARIELEYEKLLNVCFLCRRLTHDQAHCPIDLKEVERVQGGRKGSKASSLRVRGKGKGKEIATDQEEELLEQPPQRNKKSSDQNGQPRRAKSNKDRLQWEHYGDKRKGSQGQLEWRVKENPESKVAKGGESKSSGDSLFSPSKRRRLSDSGGERQTKKQKVGSSESLQHSPSVFERLGGSGERLEMVSSNEKKRSSPSVFERLETKPVSSSPSYQARQSQSDHSVHGAAQGSKHSASSAAKGPSLSGQNADREIGTNLKEGLMVRHLREIRGQYFPEVVFLCETKNKRRYLENVVGHLGYFDLHTVEPVGKSGGLALMWKESVSVKILQSNNRFIDATIKWQGHEFFLTCVYGDPVRTERGKVWERLSRLGVNRRGPWMMTGDFNELVDPSEKVGGPERLDTSCREFRQTLAACGLWEVKHGGYQFSWFGNRNDELVQCMLDRTVANQNWNEIFPQAKALYLKKVSSDHSPLITNLMGVNWKSWAAFKYDQRWISRNGFREMVSEFWKEGLCNQNTPIVDRLAKCRKQISLWKRSVKPNSAKRIQELHNLIDLATRTDPFRPDEVRRLKKELNEEYIQEEVFWRQKSRADWVHGGDRNTKYFHAKTKNRRIQNRMKSMLDDSEKEWHAEKDMGRVAEDYFKMLYHSEDVGYQVEGLAQSGNRVSAEMNEILLQPITKEEVKGAVFDINPNKSPGPDGLTGYFFQQFWDCLGDSLTEMVRNFFNTGFLESDMNKTNICLISKKAMAKRLTEFRPISLCNVVYKIIAKLMAKRLKRVLPKIISETQAAFVEGRFISDNILVAHELLHALNSPNSYSEEFIAIKTDISKAYDRVEWGFLEEALTVLGYAEQWRRLLMQCVKSVKYQVLINGTPYGDISPTRGLRQGDPLSLYLFVICTEMLVRMLQEAERKGQITGLRVARKAPVISHLLFADDSMFYCKHKDEELNQIVRILEEYSLASGQRVNYQKSSVYFGIYLGLPESFGGSKIAHLSYLRARIQQKVSGWQNNFLSPGAQELLKQGVRAVIENGESIDIWRHKWLGSKPASAAHCTKRVDHRYSQITSSLLKVKDLLDESGREWRKDILELVFVKEECNLIEELRPGGGGKNTQDTYSWDYTKFGGYTVKSEYWVLTQVVQKKNTVQEVSQPSLSPIYQKIWQCQGSPKHILKESGLNSLYANLYWVLNLEVEIPKLGKIGNLVPWLLWRMWKSRNELMFKGKEYDAPEVLRRAMEDYEEWSTRRELEGKVSGPQVERNLSVQWKPPPYQWVKCNTDATWQLENPRCGIGWIFRNESGGVLWMGARALPRTKNVLEAELEALRWAVLTMSRFNYKRIIFESDAQALVNLLKSDDFWPTFHPALEDIQQLLHHFEEVKFEFTPRGGNKVADRIARESISFSNYDPKLFSIVPQWLRSTLL</sequence>
<feature type="domain" description="Reverse transcriptase" evidence="2">
    <location>
        <begin position="917"/>
        <end position="1182"/>
    </location>
</feature>
<feature type="compositionally biased region" description="Basic and acidic residues" evidence="1">
    <location>
        <begin position="344"/>
        <end position="353"/>
    </location>
</feature>
<feature type="region of interest" description="Disordered" evidence="1">
    <location>
        <begin position="234"/>
        <end position="448"/>
    </location>
</feature>
<dbReference type="EMBL" id="JAEFBJ010000004">
    <property type="protein sequence ID" value="KAG7620576.1"/>
    <property type="molecule type" value="Genomic_DNA"/>
</dbReference>
<dbReference type="InterPro" id="IPR005135">
    <property type="entry name" value="Endo/exonuclease/phosphatase"/>
</dbReference>
<dbReference type="GO" id="GO:0004523">
    <property type="term" value="F:RNA-DNA hybrid ribonuclease activity"/>
    <property type="evidence" value="ECO:0007669"/>
    <property type="project" value="InterPro"/>
</dbReference>
<dbReference type="OrthoDB" id="1110051at2759"/>
<keyword evidence="4" id="KW-1185">Reference proteome</keyword>
<accession>A0A8T2EBE6</accession>
<dbReference type="Proteomes" id="UP000694251">
    <property type="component" value="Chromosome 4"/>
</dbReference>
<evidence type="ECO:0000313" key="3">
    <source>
        <dbReference type="EMBL" id="KAG7620576.1"/>
    </source>
</evidence>
<dbReference type="Pfam" id="PF14111">
    <property type="entry name" value="DUF4283"/>
    <property type="match status" value="1"/>
</dbReference>
<dbReference type="Pfam" id="PF03372">
    <property type="entry name" value="Exo_endo_phos"/>
    <property type="match status" value="1"/>
</dbReference>